<dbReference type="InterPro" id="IPR029063">
    <property type="entry name" value="SAM-dependent_MTases_sf"/>
</dbReference>
<organism evidence="1">
    <name type="scientific">Tepidanaerobacter syntrophicus</name>
    <dbReference type="NCBI Taxonomy" id="224999"/>
    <lineage>
        <taxon>Bacteria</taxon>
        <taxon>Bacillati</taxon>
        <taxon>Bacillota</taxon>
        <taxon>Clostridia</taxon>
        <taxon>Thermosediminibacterales</taxon>
        <taxon>Tepidanaerobacteraceae</taxon>
        <taxon>Tepidanaerobacter</taxon>
    </lineage>
</organism>
<dbReference type="PANTHER" id="PTHR38451:SF1">
    <property type="entry name" value="TRNA (ADENINE(22)-N(1))-METHYLTRANSFERASE"/>
    <property type="match status" value="1"/>
</dbReference>
<dbReference type="PANTHER" id="PTHR38451">
    <property type="entry name" value="TRNA (ADENINE(22)-N(1))-METHYLTRANSFERASE"/>
    <property type="match status" value="1"/>
</dbReference>
<dbReference type="Gene3D" id="1.10.287.1890">
    <property type="match status" value="1"/>
</dbReference>
<dbReference type="SUPFAM" id="SSF53335">
    <property type="entry name" value="S-adenosyl-L-methionine-dependent methyltransferases"/>
    <property type="match status" value="1"/>
</dbReference>
<dbReference type="GO" id="GO:0032259">
    <property type="term" value="P:methylation"/>
    <property type="evidence" value="ECO:0007669"/>
    <property type="project" value="UniProtKB-KW"/>
</dbReference>
<keyword evidence="1" id="KW-0489">Methyltransferase</keyword>
<dbReference type="STRING" id="224999.GCA_001485475_01560"/>
<keyword evidence="1" id="KW-0808">Transferase</keyword>
<name>A0A0U9HFS0_9FIRM</name>
<reference evidence="1" key="1">
    <citation type="journal article" date="2016" name="Genome Announc.">
        <title>Draft Genome Sequence of the Syntrophic Lactate-Degrading Bacterium Tepidanaerobacter syntrophicus JLT.</title>
        <authorList>
            <person name="Matsuura N."/>
            <person name="Ohashi A."/>
            <person name="Tourlousse D.M."/>
            <person name="Sekiguchi Y."/>
        </authorList>
    </citation>
    <scope>NUCLEOTIDE SEQUENCE [LARGE SCALE GENOMIC DNA]</scope>
    <source>
        <strain evidence="1">JL</strain>
    </source>
</reference>
<keyword evidence="2" id="KW-1185">Reference proteome</keyword>
<dbReference type="OrthoDB" id="5881184at2"/>
<gene>
    <name evidence="1" type="ORF">TSYNT_858</name>
</gene>
<protein>
    <submittedName>
        <fullName evidence="1">tRNA (Adenine22-N1)-methyltransferase</fullName>
    </submittedName>
</protein>
<dbReference type="InterPro" id="IPR006901">
    <property type="entry name" value="TrmK"/>
</dbReference>
<dbReference type="GO" id="GO:0160105">
    <property type="term" value="F:tRNA (adenine(22)-N1)-methyltransferase activity"/>
    <property type="evidence" value="ECO:0007669"/>
    <property type="project" value="InterPro"/>
</dbReference>
<dbReference type="Gene3D" id="3.40.50.150">
    <property type="entry name" value="Vaccinia Virus protein VP39"/>
    <property type="match status" value="1"/>
</dbReference>
<dbReference type="Proteomes" id="UP000062160">
    <property type="component" value="Unassembled WGS sequence"/>
</dbReference>
<accession>A0A0U9HFS0</accession>
<dbReference type="Pfam" id="PF12847">
    <property type="entry name" value="Methyltransf_18"/>
    <property type="match status" value="1"/>
</dbReference>
<dbReference type="RefSeq" id="WP_059032946.1">
    <property type="nucleotide sequence ID" value="NZ_DF977002.1"/>
</dbReference>
<dbReference type="PIRSF" id="PIRSF018637">
    <property type="entry name" value="TrmK"/>
    <property type="match status" value="1"/>
</dbReference>
<proteinExistence type="predicted"/>
<sequence>MRIKKRLQLIASKIPKGSKVADIGTDHAYLPIYLVTEGICPKVIATEVLPGPYLKAKENIERFGFMDRIELRYGSGFKPLTSKESDVAVISGMGAMTIIDIFEESKQIASSFQTIILQPMKNVAELRKYLLTHCYKIIDEDVCKEDGKFYEVLTIKSVGTLAFVEADVLFGPILRHKKDPITVSYMKYQEKHLKMIIESLKDSRRTDSKQMIFEYKKRLDVLKEAIK</sequence>
<dbReference type="EMBL" id="DF977002">
    <property type="protein sequence ID" value="GAQ25530.1"/>
    <property type="molecule type" value="Genomic_DNA"/>
</dbReference>
<evidence type="ECO:0000313" key="1">
    <source>
        <dbReference type="EMBL" id="GAQ25530.1"/>
    </source>
</evidence>
<evidence type="ECO:0000313" key="2">
    <source>
        <dbReference type="Proteomes" id="UP000062160"/>
    </source>
</evidence>
<dbReference type="AlphaFoldDB" id="A0A0U9HFS0"/>